<evidence type="ECO:0000313" key="2">
    <source>
        <dbReference type="EMBL" id="KKM05699.1"/>
    </source>
</evidence>
<evidence type="ECO:0000256" key="1">
    <source>
        <dbReference type="SAM" id="MobiDB-lite"/>
    </source>
</evidence>
<feature type="region of interest" description="Disordered" evidence="1">
    <location>
        <begin position="1"/>
        <end position="20"/>
    </location>
</feature>
<gene>
    <name evidence="2" type="ORF">LCGC14_1751450</name>
</gene>
<organism evidence="2">
    <name type="scientific">marine sediment metagenome</name>
    <dbReference type="NCBI Taxonomy" id="412755"/>
    <lineage>
        <taxon>unclassified sequences</taxon>
        <taxon>metagenomes</taxon>
        <taxon>ecological metagenomes</taxon>
    </lineage>
</organism>
<sequence length="535" mass="57988">MANNLARPRSQRPARDAPQSQRLEEFFAPTSGFTNVPAIVAPPSSIVSGENVWVFAGRIEPRWRLEETASNVFSDRPNGAFDYDAIDGTIFPIVTSAGTVAVLVGDAYSTLGYVSGVSNLPPSGGQNDDFFGTSVYLTRSDINIAAITNGVDPVFVATPADNTRLSTLTQGPIAKDLALFDNRLVGWNIQELSSSSRFVNRAQWAAAGDPEDWTGIGSGFEDLIDMRGEGTRVIATEQDILCFSTEEVWRGRRLGDATFVFRFTPLTKEAGAPFGRAVIQTTEGIFWLGNDFNIWRFLGGQVSRIGTAIQRTLRDTAKSLRTSFFSYNAELNQLSFYYSVTVGSLPTRSFTLHLDSGAWTPHTFGFDVVRAFPLAISTSATTWDGLVGALSAQLQTYDEFLGLTGVPSVALLTSDGTTAFFNDSATTDLGATVVESVAFGPMFNTESRFSKLCNEVRLDVSAPSTSSLSIALSDDLGATYNEEKKIAISATSGGQHSALTFDTEGRTITMRLREDHGVRWQVSRIYANADTEGRP</sequence>
<comment type="caution">
    <text evidence="2">The sequence shown here is derived from an EMBL/GenBank/DDBJ whole genome shotgun (WGS) entry which is preliminary data.</text>
</comment>
<dbReference type="EMBL" id="LAZR01016160">
    <property type="protein sequence ID" value="KKM05699.1"/>
    <property type="molecule type" value="Genomic_DNA"/>
</dbReference>
<dbReference type="AlphaFoldDB" id="A0A0F9H3N6"/>
<proteinExistence type="predicted"/>
<reference evidence="2" key="1">
    <citation type="journal article" date="2015" name="Nature">
        <title>Complex archaea that bridge the gap between prokaryotes and eukaryotes.</title>
        <authorList>
            <person name="Spang A."/>
            <person name="Saw J.H."/>
            <person name="Jorgensen S.L."/>
            <person name="Zaremba-Niedzwiedzka K."/>
            <person name="Martijn J."/>
            <person name="Lind A.E."/>
            <person name="van Eijk R."/>
            <person name="Schleper C."/>
            <person name="Guy L."/>
            <person name="Ettema T.J."/>
        </authorList>
    </citation>
    <scope>NUCLEOTIDE SEQUENCE</scope>
</reference>
<name>A0A0F9H3N6_9ZZZZ</name>
<protein>
    <submittedName>
        <fullName evidence="2">Uncharacterized protein</fullName>
    </submittedName>
</protein>
<accession>A0A0F9H3N6</accession>